<dbReference type="InterPro" id="IPR045306">
    <property type="entry name" value="SDH-like"/>
</dbReference>
<dbReference type="InterPro" id="IPR013149">
    <property type="entry name" value="ADH-like_C"/>
</dbReference>
<dbReference type="Proteomes" id="UP000605846">
    <property type="component" value="Unassembled WGS sequence"/>
</dbReference>
<comment type="caution">
    <text evidence="9">The sequence shown here is derived from an EMBL/GenBank/DDBJ whole genome shotgun (WGS) entry which is preliminary data.</text>
</comment>
<dbReference type="InterPro" id="IPR036291">
    <property type="entry name" value="NAD(P)-bd_dom_sf"/>
</dbReference>
<dbReference type="OrthoDB" id="2148442at2759"/>
<dbReference type="InterPro" id="IPR011032">
    <property type="entry name" value="GroES-like_sf"/>
</dbReference>
<dbReference type="Pfam" id="PF00107">
    <property type="entry name" value="ADH_zinc_N"/>
    <property type="match status" value="1"/>
</dbReference>
<evidence type="ECO:0000313" key="9">
    <source>
        <dbReference type="EMBL" id="KAF7732738.1"/>
    </source>
</evidence>
<evidence type="ECO:0000256" key="4">
    <source>
        <dbReference type="ARBA" id="ARBA00022833"/>
    </source>
</evidence>
<dbReference type="PANTHER" id="PTHR43161">
    <property type="entry name" value="SORBITOL DEHYDROGENASE"/>
    <property type="match status" value="1"/>
</dbReference>
<name>A0A8H7C0X6_9FUNG</name>
<keyword evidence="10" id="KW-1185">Reference proteome</keyword>
<evidence type="ECO:0000256" key="6">
    <source>
        <dbReference type="RuleBase" id="RU361277"/>
    </source>
</evidence>
<keyword evidence="4 6" id="KW-0862">Zinc</keyword>
<dbReference type="InterPro" id="IPR013154">
    <property type="entry name" value="ADH-like_N"/>
</dbReference>
<dbReference type="GO" id="GO:0008270">
    <property type="term" value="F:zinc ion binding"/>
    <property type="evidence" value="ECO:0007669"/>
    <property type="project" value="InterPro"/>
</dbReference>
<dbReference type="PANTHER" id="PTHR43161:SF9">
    <property type="entry name" value="SORBITOL DEHYDROGENASE"/>
    <property type="match status" value="1"/>
</dbReference>
<dbReference type="SUPFAM" id="SSF51735">
    <property type="entry name" value="NAD(P)-binding Rossmann-fold domains"/>
    <property type="match status" value="1"/>
</dbReference>
<dbReference type="Gene3D" id="3.90.180.10">
    <property type="entry name" value="Medium-chain alcohol dehydrogenases, catalytic domain"/>
    <property type="match status" value="1"/>
</dbReference>
<dbReference type="SUPFAM" id="SSF50129">
    <property type="entry name" value="GroES-like"/>
    <property type="match status" value="1"/>
</dbReference>
<comment type="similarity">
    <text evidence="2 6">Belongs to the zinc-containing alcohol dehydrogenase family.</text>
</comment>
<evidence type="ECO:0000256" key="3">
    <source>
        <dbReference type="ARBA" id="ARBA00022723"/>
    </source>
</evidence>
<proteinExistence type="inferred from homology"/>
<dbReference type="CDD" id="cd05285">
    <property type="entry name" value="sorbitol_DH"/>
    <property type="match status" value="1"/>
</dbReference>
<evidence type="ECO:0000313" key="10">
    <source>
        <dbReference type="Proteomes" id="UP000605846"/>
    </source>
</evidence>
<dbReference type="GO" id="GO:0003939">
    <property type="term" value="F:L-iditol 2-dehydrogenase (NAD+) activity"/>
    <property type="evidence" value="ECO:0007669"/>
    <property type="project" value="TreeGrafter"/>
</dbReference>
<keyword evidence="5" id="KW-0560">Oxidoreductase</keyword>
<evidence type="ECO:0000259" key="7">
    <source>
        <dbReference type="Pfam" id="PF00107"/>
    </source>
</evidence>
<evidence type="ECO:0000256" key="2">
    <source>
        <dbReference type="ARBA" id="ARBA00008072"/>
    </source>
</evidence>
<dbReference type="GO" id="GO:0006062">
    <property type="term" value="P:sorbitol catabolic process"/>
    <property type="evidence" value="ECO:0007669"/>
    <property type="project" value="TreeGrafter"/>
</dbReference>
<evidence type="ECO:0000256" key="1">
    <source>
        <dbReference type="ARBA" id="ARBA00001947"/>
    </source>
</evidence>
<comment type="cofactor">
    <cofactor evidence="1 6">
        <name>Zn(2+)</name>
        <dbReference type="ChEBI" id="CHEBI:29105"/>
    </cofactor>
</comment>
<accession>A0A8H7C0X6</accession>
<feature type="domain" description="Alcohol dehydrogenase-like C-terminal" evidence="7">
    <location>
        <begin position="121"/>
        <end position="259"/>
    </location>
</feature>
<dbReference type="Pfam" id="PF08240">
    <property type="entry name" value="ADH_N"/>
    <property type="match status" value="1"/>
</dbReference>
<organism evidence="9 10">
    <name type="scientific">Apophysomyces ossiformis</name>
    <dbReference type="NCBI Taxonomy" id="679940"/>
    <lineage>
        <taxon>Eukaryota</taxon>
        <taxon>Fungi</taxon>
        <taxon>Fungi incertae sedis</taxon>
        <taxon>Mucoromycota</taxon>
        <taxon>Mucoromycotina</taxon>
        <taxon>Mucoromycetes</taxon>
        <taxon>Mucorales</taxon>
        <taxon>Mucorineae</taxon>
        <taxon>Mucoraceae</taxon>
        <taxon>Apophysomyces</taxon>
    </lineage>
</organism>
<evidence type="ECO:0008006" key="11">
    <source>
        <dbReference type="Google" id="ProtNLM"/>
    </source>
</evidence>
<dbReference type="AlphaFoldDB" id="A0A8H7C0X6"/>
<feature type="domain" description="Alcohol dehydrogenase-like N-terminal" evidence="8">
    <location>
        <begin position="1"/>
        <end position="83"/>
    </location>
</feature>
<sequence length="304" mass="33166">MVLGHESAGVVTKVGEGVTSLKVGDRVAIEPGRACQACDRCFEGRYNLCPEMKFSASLLQGPNDGSLRRYVCFPHYLCHRIPDSMSFEEGALMEPLSVAVHSVDRTPVREGSRVLVLGSGPIGLLVAATAFAKGAKECFLLDINPSRLTFAKTYLPQVQTIQLPIAEEVQDDMLDWAQLQVTQLKLDLAMIDVAFECTGVNACIALAMYAVRRGGVVMLIGLGKGRTVMPTDLITTREIDVRGNFRYANAYKKSIELVHQKKISLQGLVSHRFRLEDAVDAYETARTGGSGVLKIQIIGSEMDS</sequence>
<dbReference type="InterPro" id="IPR002328">
    <property type="entry name" value="ADH_Zn_CS"/>
</dbReference>
<evidence type="ECO:0000256" key="5">
    <source>
        <dbReference type="ARBA" id="ARBA00023002"/>
    </source>
</evidence>
<keyword evidence="3 6" id="KW-0479">Metal-binding</keyword>
<gene>
    <name evidence="9" type="ORF">EC973_000009</name>
</gene>
<dbReference type="Gene3D" id="3.40.50.720">
    <property type="entry name" value="NAD(P)-binding Rossmann-like Domain"/>
    <property type="match status" value="1"/>
</dbReference>
<reference evidence="9" key="1">
    <citation type="submission" date="2020-01" db="EMBL/GenBank/DDBJ databases">
        <title>Genome Sequencing of Three Apophysomyces-Like Fungal Strains Confirms a Novel Fungal Genus in the Mucoromycota with divergent Burkholderia-like Endosymbiotic Bacteria.</title>
        <authorList>
            <person name="Stajich J.E."/>
            <person name="Macias A.M."/>
            <person name="Carter-House D."/>
            <person name="Lovett B."/>
            <person name="Kasson L.R."/>
            <person name="Berry K."/>
            <person name="Grigoriev I."/>
            <person name="Chang Y."/>
            <person name="Spatafora J."/>
            <person name="Kasson M.T."/>
        </authorList>
    </citation>
    <scope>NUCLEOTIDE SEQUENCE</scope>
    <source>
        <strain evidence="9">NRRL A-21654</strain>
    </source>
</reference>
<evidence type="ECO:0000259" key="8">
    <source>
        <dbReference type="Pfam" id="PF08240"/>
    </source>
</evidence>
<dbReference type="PROSITE" id="PS00059">
    <property type="entry name" value="ADH_ZINC"/>
    <property type="match status" value="1"/>
</dbReference>
<dbReference type="EMBL" id="JABAYA010000001">
    <property type="protein sequence ID" value="KAF7732738.1"/>
    <property type="molecule type" value="Genomic_DNA"/>
</dbReference>
<protein>
    <recommendedName>
        <fullName evidence="11">Sorbitol dehydrogenase</fullName>
    </recommendedName>
</protein>